<sequence length="1310" mass="144457">MALLASEGRLLRIMAISSRTYLPPHSLKYIVSAFCAIYITRLGSLVAEMHETLSTIHNTIASLNSDHHDARLDELEKEREDAIQSILSQFAAESTSLAQRRQAERDEIADRRRREDEERERRRRLEDEELAQRDSREDKQRNGDVNDRAASVEERTDDLMAEVEEEAQRMLEEGRERLRILEERRKEINRLIDEQLQRPLPPAPTRSRTKSIRTRSATGGLPQLVGAIERIFGNSGVKAPEDSSRGENEASRSAILVEAKRVEEAGERRIPVAPETHDIEPTPHLNSPDGQPFVTEDVPEHHEAPSAPAQSTPLSESENRNALPGEDSAFQRLEDAIDTRARSPTPSLPVAAASDSQPVENPKAVTEPTGSFTAHEQDIVDSTQEANAPIIFHVSSSASVDEERESLAGESSSINPLPPSNTTAGSTEEPTRRMEEDDNENEERTGPGSPVADSSPTGIPGTLNIGAVDTCLEPGEAIQGTMTHGIDELTTWASDERGERISLSHAGGMLHDTLPAAKYHETETREPLEEQHQLEPSDDTAVKLPQPAENDFAAESNGMDAGATTTNEPDEETNDGLLNHDFPSAGLALESSALTTEFDQGTQRQSSLGSLDANNKVFKSTENLAEHERWSRDIPLPDEPRAVELVEQHTLDSEIIGLDTPKSEAAASKIAGHTETSFDSTMVIRDLEREALDSEYNEVMEPKAEEAAGLNLEGVHMKGLLYQASPEEEDLIEDVLSVESREERAEEGGVEAGIVSGKDQLSHLSERAAEDSSYIPTSPSSSTPISHPEPSREPEYVPLGRAESQREAQEDHSIDEVLLPQDRLDDKFVMEHLASEDVTHVDSQLFATPSTSAAFLPDERSQSPEEVLSENRQLTRDNLPKHSATPQHGEQATTVNGEDDLFDDDDRSDGRVTNSGSHSPAIEFENITDLPREVDDGIRSIVPPAARDLLFHHSQDTELPNLEVESREISHLWDPDNLNNSWADEVDTYFDDAEPHTESCSTPTQTPSPPAVTPFSYSQGGLSASRHNPLRPRTPEAAPDHSNLESDNFTPRDVTNVPWHARNASTPLSMRSDSTLSSSSSSPVQPSSTTVGSDPHEPAIRDSWPTTSHSHLDATGRPRNDSQLSSISTSSKTADYNNSLFGHEKTLTTTTLAPSPVARWQAAGNQPAPGSLFHKMRSVFEPQTSRGLFMQKRAETAAHPHEDRLRVLSITTEVHIDDDDDDDDTNSAVTGSAPHLLRKAKKKENNAEVMGDLRLPWLWVEGWRARLRGGGDIVEKARWEWRVDDHLSRIQRRSMLNSENKGSGKSVHWA</sequence>
<feature type="compositionally biased region" description="Basic and acidic residues" evidence="1">
    <location>
        <begin position="760"/>
        <end position="770"/>
    </location>
</feature>
<feature type="compositionally biased region" description="Basic and acidic residues" evidence="1">
    <location>
        <begin position="101"/>
        <end position="158"/>
    </location>
</feature>
<feature type="compositionally biased region" description="Basic and acidic residues" evidence="1">
    <location>
        <begin position="332"/>
        <end position="341"/>
    </location>
</feature>
<feature type="compositionally biased region" description="Basic and acidic residues" evidence="1">
    <location>
        <begin position="1110"/>
        <end position="1120"/>
    </location>
</feature>
<proteinExistence type="predicted"/>
<name>A0AAE0IDY5_9PEZI</name>
<feature type="region of interest" description="Disordered" evidence="1">
    <location>
        <begin position="521"/>
        <end position="577"/>
    </location>
</feature>
<feature type="region of interest" description="Disordered" evidence="1">
    <location>
        <begin position="993"/>
        <end position="1137"/>
    </location>
</feature>
<feature type="compositionally biased region" description="Basic and acidic residues" evidence="1">
    <location>
        <begin position="266"/>
        <end position="281"/>
    </location>
</feature>
<feature type="compositionally biased region" description="Low complexity" evidence="1">
    <location>
        <begin position="1122"/>
        <end position="1131"/>
    </location>
</feature>
<evidence type="ECO:0000313" key="3">
    <source>
        <dbReference type="Proteomes" id="UP001286456"/>
    </source>
</evidence>
<comment type="caution">
    <text evidence="2">The sequence shown here is derived from an EMBL/GenBank/DDBJ whole genome shotgun (WGS) entry which is preliminary data.</text>
</comment>
<feature type="compositionally biased region" description="Low complexity" evidence="1">
    <location>
        <begin position="772"/>
        <end position="788"/>
    </location>
</feature>
<evidence type="ECO:0000256" key="1">
    <source>
        <dbReference type="SAM" id="MobiDB-lite"/>
    </source>
</evidence>
<reference evidence="2" key="1">
    <citation type="journal article" date="2023" name="Mol. Phylogenet. Evol.">
        <title>Genome-scale phylogeny and comparative genomics of the fungal order Sordariales.</title>
        <authorList>
            <person name="Hensen N."/>
            <person name="Bonometti L."/>
            <person name="Westerberg I."/>
            <person name="Brannstrom I.O."/>
            <person name="Guillou S."/>
            <person name="Cros-Aarteil S."/>
            <person name="Calhoun S."/>
            <person name="Haridas S."/>
            <person name="Kuo A."/>
            <person name="Mondo S."/>
            <person name="Pangilinan J."/>
            <person name="Riley R."/>
            <person name="LaButti K."/>
            <person name="Andreopoulos B."/>
            <person name="Lipzen A."/>
            <person name="Chen C."/>
            <person name="Yan M."/>
            <person name="Daum C."/>
            <person name="Ng V."/>
            <person name="Clum A."/>
            <person name="Steindorff A."/>
            <person name="Ohm R.A."/>
            <person name="Martin F."/>
            <person name="Silar P."/>
            <person name="Natvig D.O."/>
            <person name="Lalanne C."/>
            <person name="Gautier V."/>
            <person name="Ament-Velasquez S.L."/>
            <person name="Kruys A."/>
            <person name="Hutchinson M.I."/>
            <person name="Powell A.J."/>
            <person name="Barry K."/>
            <person name="Miller A.N."/>
            <person name="Grigoriev I.V."/>
            <person name="Debuchy R."/>
            <person name="Gladieux P."/>
            <person name="Hiltunen Thoren M."/>
            <person name="Johannesson H."/>
        </authorList>
    </citation>
    <scope>NUCLEOTIDE SEQUENCE</scope>
    <source>
        <strain evidence="2">SMH4131-1</strain>
    </source>
</reference>
<dbReference type="Proteomes" id="UP001286456">
    <property type="component" value="Unassembled WGS sequence"/>
</dbReference>
<accession>A0AAE0IDY5</accession>
<feature type="compositionally biased region" description="Polar residues" evidence="1">
    <location>
        <begin position="884"/>
        <end position="896"/>
    </location>
</feature>
<feature type="compositionally biased region" description="Acidic residues" evidence="1">
    <location>
        <begin position="897"/>
        <end position="907"/>
    </location>
</feature>
<feature type="compositionally biased region" description="Basic and acidic residues" evidence="1">
    <location>
        <begin position="803"/>
        <end position="815"/>
    </location>
</feature>
<protein>
    <submittedName>
        <fullName evidence="2">Uncharacterized protein</fullName>
    </submittedName>
</protein>
<gene>
    <name evidence="2" type="ORF">B0T19DRAFT_462756</name>
</gene>
<feature type="region of interest" description="Disordered" evidence="1">
    <location>
        <begin position="396"/>
        <end position="465"/>
    </location>
</feature>
<dbReference type="EMBL" id="JAUEPO010000004">
    <property type="protein sequence ID" value="KAK3323276.1"/>
    <property type="molecule type" value="Genomic_DNA"/>
</dbReference>
<feature type="compositionally biased region" description="Basic and acidic residues" evidence="1">
    <location>
        <begin position="521"/>
        <end position="535"/>
    </location>
</feature>
<feature type="compositionally biased region" description="Polar residues" evidence="1">
    <location>
        <begin position="1015"/>
        <end position="1026"/>
    </location>
</feature>
<feature type="region of interest" description="Disordered" evidence="1">
    <location>
        <begin position="266"/>
        <end position="375"/>
    </location>
</feature>
<feature type="region of interest" description="Disordered" evidence="1">
    <location>
        <begin position="852"/>
        <end position="929"/>
    </location>
</feature>
<feature type="region of interest" description="Disordered" evidence="1">
    <location>
        <begin position="97"/>
        <end position="159"/>
    </location>
</feature>
<keyword evidence="3" id="KW-1185">Reference proteome</keyword>
<reference evidence="2" key="2">
    <citation type="submission" date="2023-06" db="EMBL/GenBank/DDBJ databases">
        <authorList>
            <consortium name="Lawrence Berkeley National Laboratory"/>
            <person name="Haridas S."/>
            <person name="Hensen N."/>
            <person name="Bonometti L."/>
            <person name="Westerberg I."/>
            <person name="Brannstrom I.O."/>
            <person name="Guillou S."/>
            <person name="Cros-Aarteil S."/>
            <person name="Calhoun S."/>
            <person name="Kuo A."/>
            <person name="Mondo S."/>
            <person name="Pangilinan J."/>
            <person name="Riley R."/>
            <person name="Labutti K."/>
            <person name="Andreopoulos B."/>
            <person name="Lipzen A."/>
            <person name="Chen C."/>
            <person name="Yanf M."/>
            <person name="Daum C."/>
            <person name="Ng V."/>
            <person name="Clum A."/>
            <person name="Steindorff A."/>
            <person name="Ohm R."/>
            <person name="Martin F."/>
            <person name="Silar P."/>
            <person name="Natvig D."/>
            <person name="Lalanne C."/>
            <person name="Gautier V."/>
            <person name="Ament-Velasquez S.L."/>
            <person name="Kruys A."/>
            <person name="Hutchinson M.I."/>
            <person name="Powell A.J."/>
            <person name="Barry K."/>
            <person name="Miller A.N."/>
            <person name="Grigoriev I.V."/>
            <person name="Debuchy R."/>
            <person name="Gladieux P."/>
            <person name="Thoren M.H."/>
            <person name="Johannesson H."/>
        </authorList>
    </citation>
    <scope>NUCLEOTIDE SEQUENCE</scope>
    <source>
        <strain evidence="2">SMH4131-1</strain>
    </source>
</reference>
<feature type="region of interest" description="Disordered" evidence="1">
    <location>
        <begin position="739"/>
        <end position="819"/>
    </location>
</feature>
<evidence type="ECO:0000313" key="2">
    <source>
        <dbReference type="EMBL" id="KAK3323276.1"/>
    </source>
</evidence>
<organism evidence="2 3">
    <name type="scientific">Cercophora scortea</name>
    <dbReference type="NCBI Taxonomy" id="314031"/>
    <lineage>
        <taxon>Eukaryota</taxon>
        <taxon>Fungi</taxon>
        <taxon>Dikarya</taxon>
        <taxon>Ascomycota</taxon>
        <taxon>Pezizomycotina</taxon>
        <taxon>Sordariomycetes</taxon>
        <taxon>Sordariomycetidae</taxon>
        <taxon>Sordariales</taxon>
        <taxon>Lasiosphaeriaceae</taxon>
        <taxon>Cercophora</taxon>
    </lineage>
</organism>
<feature type="compositionally biased region" description="Polar residues" evidence="1">
    <location>
        <begin position="409"/>
        <end position="428"/>
    </location>
</feature>
<feature type="compositionally biased region" description="Low complexity" evidence="1">
    <location>
        <begin position="1067"/>
        <end position="1093"/>
    </location>
</feature>